<dbReference type="AlphaFoldDB" id="A0AAW0NK84"/>
<evidence type="ECO:0000256" key="1">
    <source>
        <dbReference type="SAM" id="MobiDB-lite"/>
    </source>
</evidence>
<sequence>MEPALACFPVRCQASVVSLAQRSCTVTDEGLTRVIKGPNYGSMLRCQEQDGTEDTPRKQKTQLGTSVPLLCPLRCFCPSPLKKQATVERRSSGGTGSGACGRKWDSLVTSGGKAAS</sequence>
<reference evidence="3" key="1">
    <citation type="submission" date="2024-04" db="EMBL/GenBank/DDBJ databases">
        <title>Salinicola lusitanus LLJ914,a marine bacterium isolated from the Okinawa Trough.</title>
        <authorList>
            <person name="Li J."/>
        </authorList>
    </citation>
    <scope>NUCLEOTIDE SEQUENCE [LARGE SCALE GENOMIC DNA]</scope>
</reference>
<name>A0AAW0NK84_9GOBI</name>
<accession>A0AAW0NK84</accession>
<protein>
    <submittedName>
        <fullName evidence="2">Uncharacterized protein</fullName>
    </submittedName>
</protein>
<feature type="region of interest" description="Disordered" evidence="1">
    <location>
        <begin position="85"/>
        <end position="116"/>
    </location>
</feature>
<keyword evidence="3" id="KW-1185">Reference proteome</keyword>
<dbReference type="EMBL" id="JBBPFD010000013">
    <property type="protein sequence ID" value="KAK7901986.1"/>
    <property type="molecule type" value="Genomic_DNA"/>
</dbReference>
<comment type="caution">
    <text evidence="2">The sequence shown here is derived from an EMBL/GenBank/DDBJ whole genome shotgun (WGS) entry which is preliminary data.</text>
</comment>
<organism evidence="2 3">
    <name type="scientific">Mugilogobius chulae</name>
    <name type="common">yellowstripe goby</name>
    <dbReference type="NCBI Taxonomy" id="88201"/>
    <lineage>
        <taxon>Eukaryota</taxon>
        <taxon>Metazoa</taxon>
        <taxon>Chordata</taxon>
        <taxon>Craniata</taxon>
        <taxon>Vertebrata</taxon>
        <taxon>Euteleostomi</taxon>
        <taxon>Actinopterygii</taxon>
        <taxon>Neopterygii</taxon>
        <taxon>Teleostei</taxon>
        <taxon>Neoteleostei</taxon>
        <taxon>Acanthomorphata</taxon>
        <taxon>Gobiaria</taxon>
        <taxon>Gobiiformes</taxon>
        <taxon>Gobioidei</taxon>
        <taxon>Gobiidae</taxon>
        <taxon>Gobionellinae</taxon>
        <taxon>Mugilogobius</taxon>
    </lineage>
</organism>
<proteinExistence type="predicted"/>
<evidence type="ECO:0000313" key="3">
    <source>
        <dbReference type="Proteomes" id="UP001460270"/>
    </source>
</evidence>
<gene>
    <name evidence="2" type="ORF">WMY93_018755</name>
</gene>
<evidence type="ECO:0000313" key="2">
    <source>
        <dbReference type="EMBL" id="KAK7901986.1"/>
    </source>
</evidence>
<dbReference type="Proteomes" id="UP001460270">
    <property type="component" value="Unassembled WGS sequence"/>
</dbReference>